<evidence type="ECO:0000256" key="8">
    <source>
        <dbReference type="ARBA" id="ARBA00048668"/>
    </source>
</evidence>
<sequence>MNFTEKNNYTLLADFYEFTMGNGYLENGMSDQIVHFDMFFRSAPDEASYAIVSGLEPMIEYIEALKFNDEDIAFLRSKGIFSEDFLEYLSNFEFSCDVRAVPEGTVVFPQEPLVTVRGPVIQAQLIETMVLLTINHQTMIATKANRICTAADGRPVTEFGSRRAQGYSGANLGARAAYIGGCNGTANTLADIQYGVPALGTMAHSWVQMFDEEIDAFRAYAKVYPDNCFLLIDTYDVLKQGLPNAIQVFRELREAGHEGKGVRIDSGDIAYLSKKIRKILDASGFEDVKIMASSSLDEYVIEDLLKQDACIDSFGVGERLITSKSHPVFGGVYKLVALEDGDTIIPTIKISENVTKITTPGVKEIWRFYDRDHGKALADVITQKGETIPEDEYEIFHPLFTWKRKTLKNYEVRPLLEDIYVGGKLVYESPDLDAIRDKVQKELGTLWDEIKRLNNPHEYIVDLSPALWKVKDDLLEKHGANK</sequence>
<comment type="pathway">
    <text evidence="1 9">Cofactor biosynthesis; NAD(+) biosynthesis; nicotinate D-ribonucleotide from nicotinate: step 1/1.</text>
</comment>
<dbReference type="Pfam" id="PF04095">
    <property type="entry name" value="NAPRTase"/>
    <property type="match status" value="1"/>
</dbReference>
<dbReference type="InterPro" id="IPR041525">
    <property type="entry name" value="N/Namide_PRibTrfase"/>
</dbReference>
<keyword evidence="13" id="KW-0328">Glycosyltransferase</keyword>
<evidence type="ECO:0000256" key="5">
    <source>
        <dbReference type="ARBA" id="ARBA00022598"/>
    </source>
</evidence>
<dbReference type="InterPro" id="IPR007229">
    <property type="entry name" value="Nic_PRibTrfase-Fam"/>
</dbReference>
<name>A0A3S5AIJ1_9FIRM</name>
<dbReference type="KEGG" id="piv:NCTC13079_00369"/>
<dbReference type="PANTHER" id="PTHR11098:SF1">
    <property type="entry name" value="NICOTINATE PHOSPHORIBOSYLTRANSFERASE"/>
    <property type="match status" value="1"/>
</dbReference>
<comment type="PTM">
    <text evidence="9">Transiently phosphorylated on a His residue during the reaction cycle. Phosphorylation strongly increases the affinity for substrates and increases the rate of nicotinate D-ribonucleotide production. Dephosphorylation regenerates the low-affinity form of the enzyme, leading to product release.</text>
</comment>
<dbReference type="Gene3D" id="3.20.20.70">
    <property type="entry name" value="Aldolase class I"/>
    <property type="match status" value="1"/>
</dbReference>
<reference evidence="13 14" key="1">
    <citation type="submission" date="2018-12" db="EMBL/GenBank/DDBJ databases">
        <authorList>
            <consortium name="Pathogen Informatics"/>
        </authorList>
    </citation>
    <scope>NUCLEOTIDE SEQUENCE [LARGE SCALE GENOMIC DNA]</scope>
    <source>
        <strain evidence="13 14">NCTC13079</strain>
    </source>
</reference>
<keyword evidence="6 9" id="KW-0662">Pyridine nucleotide biosynthesis</keyword>
<feature type="domain" description="Nicotinate phosphoribosyltransferase C-terminal" evidence="12">
    <location>
        <begin position="363"/>
        <end position="471"/>
    </location>
</feature>
<organism evidence="13 14">
    <name type="scientific">Aedoeadaptatus ivorii</name>
    <dbReference type="NCBI Taxonomy" id="54006"/>
    <lineage>
        <taxon>Bacteria</taxon>
        <taxon>Bacillati</taxon>
        <taxon>Bacillota</taxon>
        <taxon>Tissierellia</taxon>
        <taxon>Tissierellales</taxon>
        <taxon>Peptoniphilaceae</taxon>
        <taxon>Aedoeadaptatus</taxon>
    </lineage>
</organism>
<keyword evidence="4" id="KW-0597">Phosphoprotein</keyword>
<evidence type="ECO:0000259" key="10">
    <source>
        <dbReference type="Pfam" id="PF04095"/>
    </source>
</evidence>
<dbReference type="SUPFAM" id="SSF54675">
    <property type="entry name" value="Nicotinate/Quinolinate PRTase N-terminal domain-like"/>
    <property type="match status" value="1"/>
</dbReference>
<protein>
    <recommendedName>
        <fullName evidence="3 9">Nicotinate phosphoribosyltransferase</fullName>
        <ecNumber evidence="3 9">6.3.4.21</ecNumber>
    </recommendedName>
</protein>
<evidence type="ECO:0000313" key="13">
    <source>
        <dbReference type="EMBL" id="VEJ34875.1"/>
    </source>
</evidence>
<dbReference type="SUPFAM" id="SSF51690">
    <property type="entry name" value="Nicotinate/Quinolinate PRTase C-terminal domain-like"/>
    <property type="match status" value="1"/>
</dbReference>
<dbReference type="InterPro" id="IPR006405">
    <property type="entry name" value="Nic_PRibTrfase_pncB"/>
</dbReference>
<evidence type="ECO:0000256" key="9">
    <source>
        <dbReference type="RuleBase" id="RU365100"/>
    </source>
</evidence>
<dbReference type="GO" id="GO:0047280">
    <property type="term" value="F:nicotinamide phosphoribosyltransferase activity"/>
    <property type="evidence" value="ECO:0007669"/>
    <property type="project" value="UniProtKB-ARBA"/>
</dbReference>
<dbReference type="GO" id="GO:0005829">
    <property type="term" value="C:cytosol"/>
    <property type="evidence" value="ECO:0007669"/>
    <property type="project" value="TreeGrafter"/>
</dbReference>
<accession>A0A3S5AIJ1</accession>
<dbReference type="EMBL" id="LR134523">
    <property type="protein sequence ID" value="VEJ34875.1"/>
    <property type="molecule type" value="Genomic_DNA"/>
</dbReference>
<dbReference type="PANTHER" id="PTHR11098">
    <property type="entry name" value="NICOTINATE PHOSPHORIBOSYLTRANSFERASE"/>
    <property type="match status" value="1"/>
</dbReference>
<dbReference type="Gene3D" id="3.20.140.10">
    <property type="entry name" value="nicotinate phosphoribosyltransferase"/>
    <property type="match status" value="1"/>
</dbReference>
<dbReference type="NCBIfam" id="TIGR01513">
    <property type="entry name" value="NAPRTase_put"/>
    <property type="match status" value="1"/>
</dbReference>
<feature type="domain" description="Nicotinate/nicotinamide phosphoribosyltransferase" evidence="10">
    <location>
        <begin position="156"/>
        <end position="325"/>
    </location>
</feature>
<dbReference type="OrthoDB" id="9770610at2"/>
<dbReference type="GO" id="GO:0004516">
    <property type="term" value="F:nicotinate phosphoribosyltransferase activity"/>
    <property type="evidence" value="ECO:0007669"/>
    <property type="project" value="UniProtKB-UniRule"/>
</dbReference>
<dbReference type="EC" id="6.3.4.21" evidence="3 9"/>
<feature type="domain" description="Nicotinate phosphoribosyltransferase N-terminal" evidence="11">
    <location>
        <begin position="11"/>
        <end position="135"/>
    </location>
</feature>
<keyword evidence="14" id="KW-1185">Reference proteome</keyword>
<evidence type="ECO:0000259" key="12">
    <source>
        <dbReference type="Pfam" id="PF17956"/>
    </source>
</evidence>
<dbReference type="GO" id="GO:0034355">
    <property type="term" value="P:NAD+ biosynthetic process via the salvage pathway"/>
    <property type="evidence" value="ECO:0007669"/>
    <property type="project" value="UniProtKB-ARBA"/>
</dbReference>
<dbReference type="Pfam" id="PF17956">
    <property type="entry name" value="NAPRTase_C"/>
    <property type="match status" value="1"/>
</dbReference>
<dbReference type="InterPro" id="IPR036068">
    <property type="entry name" value="Nicotinate_pribotase-like_C"/>
</dbReference>
<dbReference type="InterPro" id="IPR040727">
    <property type="entry name" value="NAPRTase_N"/>
</dbReference>
<comment type="catalytic activity">
    <reaction evidence="8 9">
        <text>5-phospho-alpha-D-ribose 1-diphosphate + nicotinate + ATP + H2O = nicotinate beta-D-ribonucleotide + ADP + phosphate + diphosphate</text>
        <dbReference type="Rhea" id="RHEA:36163"/>
        <dbReference type="ChEBI" id="CHEBI:15377"/>
        <dbReference type="ChEBI" id="CHEBI:30616"/>
        <dbReference type="ChEBI" id="CHEBI:32544"/>
        <dbReference type="ChEBI" id="CHEBI:33019"/>
        <dbReference type="ChEBI" id="CHEBI:43474"/>
        <dbReference type="ChEBI" id="CHEBI:57502"/>
        <dbReference type="ChEBI" id="CHEBI:58017"/>
        <dbReference type="ChEBI" id="CHEBI:456216"/>
        <dbReference type="EC" id="6.3.4.21"/>
    </reaction>
</comment>
<dbReference type="PIRSF" id="PIRSF000484">
    <property type="entry name" value="NAPRT"/>
    <property type="match status" value="1"/>
</dbReference>
<dbReference type="Pfam" id="PF17767">
    <property type="entry name" value="NAPRTase_N"/>
    <property type="match status" value="1"/>
</dbReference>
<dbReference type="Proteomes" id="UP000269544">
    <property type="component" value="Chromosome"/>
</dbReference>
<evidence type="ECO:0000256" key="2">
    <source>
        <dbReference type="ARBA" id="ARBA00010897"/>
    </source>
</evidence>
<evidence type="ECO:0000259" key="11">
    <source>
        <dbReference type="Pfam" id="PF17767"/>
    </source>
</evidence>
<keyword evidence="5 9" id="KW-0436">Ligase</keyword>
<dbReference type="RefSeq" id="WP_126464825.1">
    <property type="nucleotide sequence ID" value="NZ_LR134523.1"/>
</dbReference>
<comment type="similarity">
    <text evidence="2 9">Belongs to the NAPRTase family.</text>
</comment>
<dbReference type="AlphaFoldDB" id="A0A3S5AIJ1"/>
<evidence type="ECO:0000313" key="14">
    <source>
        <dbReference type="Proteomes" id="UP000269544"/>
    </source>
</evidence>
<dbReference type="NCBIfam" id="NF009131">
    <property type="entry name" value="PRK12484.1"/>
    <property type="match status" value="1"/>
</dbReference>
<gene>
    <name evidence="13" type="primary">pncB2</name>
    <name evidence="13" type="ORF">NCTC13079_00369</name>
</gene>
<dbReference type="CDD" id="cd01570">
    <property type="entry name" value="NAPRTase_A"/>
    <property type="match status" value="1"/>
</dbReference>
<dbReference type="FunFam" id="3.20.20.70:FF:000076">
    <property type="entry name" value="Nicotinate phosphoribosyltransferase"/>
    <property type="match status" value="1"/>
</dbReference>
<proteinExistence type="inferred from homology"/>
<evidence type="ECO:0000256" key="1">
    <source>
        <dbReference type="ARBA" id="ARBA00004952"/>
    </source>
</evidence>
<evidence type="ECO:0000256" key="3">
    <source>
        <dbReference type="ARBA" id="ARBA00013236"/>
    </source>
</evidence>
<keyword evidence="7 9" id="KW-0808">Transferase</keyword>
<evidence type="ECO:0000256" key="7">
    <source>
        <dbReference type="ARBA" id="ARBA00022679"/>
    </source>
</evidence>
<comment type="function">
    <text evidence="9">Catalyzes the first step in the biosynthesis of NAD from nicotinic acid, the ATP-dependent synthesis of beta-nicotinate D-ribonucleotide from nicotinate and 5-phospho-D-ribose 1-phosphate.</text>
</comment>
<dbReference type="InterPro" id="IPR041619">
    <property type="entry name" value="NAPRTase_C"/>
</dbReference>
<dbReference type="NCBIfam" id="NF006695">
    <property type="entry name" value="PRK09243.1-2"/>
    <property type="match status" value="1"/>
</dbReference>
<evidence type="ECO:0000256" key="4">
    <source>
        <dbReference type="ARBA" id="ARBA00022553"/>
    </source>
</evidence>
<dbReference type="InterPro" id="IPR013785">
    <property type="entry name" value="Aldolase_TIM"/>
</dbReference>
<evidence type="ECO:0000256" key="6">
    <source>
        <dbReference type="ARBA" id="ARBA00022642"/>
    </source>
</evidence>
<dbReference type="UniPathway" id="UPA00253">
    <property type="reaction ID" value="UER00457"/>
</dbReference>